<dbReference type="SUPFAM" id="SSF49373">
    <property type="entry name" value="Invasin/intimin cell-adhesion fragments"/>
    <property type="match status" value="1"/>
</dbReference>
<dbReference type="EMBL" id="JARVCO010000002">
    <property type="protein sequence ID" value="MDZ8117053.1"/>
    <property type="molecule type" value="Genomic_DNA"/>
</dbReference>
<dbReference type="Pfam" id="PF12708">
    <property type="entry name" value="Pect-lyase_RHGA_epim"/>
    <property type="match status" value="1"/>
</dbReference>
<dbReference type="InterPro" id="IPR011050">
    <property type="entry name" value="Pectin_lyase_fold/virulence"/>
</dbReference>
<dbReference type="Gene3D" id="2.60.120.260">
    <property type="entry name" value="Galactose-binding domain-like"/>
    <property type="match status" value="2"/>
</dbReference>
<evidence type="ECO:0000313" key="3">
    <source>
        <dbReference type="EMBL" id="MDZ8117053.1"/>
    </source>
</evidence>
<reference evidence="3 4" key="1">
    <citation type="journal article" date="2024" name="Appl. Environ. Microbiol.">
        <title>Pontiella agarivorans sp. nov., a novel marine anaerobic bacterium capable of degrading macroalgal polysaccharides and fixing nitrogen.</title>
        <authorList>
            <person name="Liu N."/>
            <person name="Kivenson V."/>
            <person name="Peng X."/>
            <person name="Cui Z."/>
            <person name="Lankiewicz T.S."/>
            <person name="Gosselin K.M."/>
            <person name="English C.J."/>
            <person name="Blair E.M."/>
            <person name="O'Malley M.A."/>
            <person name="Valentine D.L."/>
        </authorList>
    </citation>
    <scope>NUCLEOTIDE SEQUENCE [LARGE SCALE GENOMIC DNA]</scope>
    <source>
        <strain evidence="3 4">NLcol2</strain>
    </source>
</reference>
<evidence type="ECO:0000259" key="2">
    <source>
        <dbReference type="SMART" id="SM00635"/>
    </source>
</evidence>
<organism evidence="3 4">
    <name type="scientific">Pontiella agarivorans</name>
    <dbReference type="NCBI Taxonomy" id="3038953"/>
    <lineage>
        <taxon>Bacteria</taxon>
        <taxon>Pseudomonadati</taxon>
        <taxon>Kiritimatiellota</taxon>
        <taxon>Kiritimatiellia</taxon>
        <taxon>Kiritimatiellales</taxon>
        <taxon>Pontiellaceae</taxon>
        <taxon>Pontiella</taxon>
    </lineage>
</organism>
<dbReference type="Proteomes" id="UP001290861">
    <property type="component" value="Unassembled WGS sequence"/>
</dbReference>
<evidence type="ECO:0000256" key="1">
    <source>
        <dbReference type="SAM" id="SignalP"/>
    </source>
</evidence>
<proteinExistence type="predicted"/>
<dbReference type="InterPro" id="IPR012334">
    <property type="entry name" value="Pectin_lyas_fold"/>
</dbReference>
<dbReference type="InterPro" id="IPR024535">
    <property type="entry name" value="RHGA/B-epi-like_pectate_lyase"/>
</dbReference>
<dbReference type="Gene3D" id="2.60.40.1080">
    <property type="match status" value="1"/>
</dbReference>
<dbReference type="Pfam" id="PF02368">
    <property type="entry name" value="Big_2"/>
    <property type="match status" value="1"/>
</dbReference>
<feature type="signal peptide" evidence="1">
    <location>
        <begin position="1"/>
        <end position="20"/>
    </location>
</feature>
<dbReference type="InterPro" id="IPR003343">
    <property type="entry name" value="Big_2"/>
</dbReference>
<dbReference type="RefSeq" id="WP_322606859.1">
    <property type="nucleotide sequence ID" value="NZ_JARVCO010000002.1"/>
</dbReference>
<feature type="domain" description="BIG2" evidence="2">
    <location>
        <begin position="645"/>
        <end position="737"/>
    </location>
</feature>
<feature type="chain" id="PRO_5045372504" evidence="1">
    <location>
        <begin position="21"/>
        <end position="1177"/>
    </location>
</feature>
<dbReference type="SUPFAM" id="SSF51126">
    <property type="entry name" value="Pectin lyase-like"/>
    <property type="match status" value="1"/>
</dbReference>
<accession>A0ABU5MS83</accession>
<dbReference type="Gene3D" id="2.160.20.10">
    <property type="entry name" value="Single-stranded right-handed beta-helix, Pectin lyase-like"/>
    <property type="match status" value="1"/>
</dbReference>
<keyword evidence="1" id="KW-0732">Signal</keyword>
<protein>
    <submittedName>
        <fullName evidence="3">Ig-like domain-containing protein</fullName>
    </submittedName>
</protein>
<name>A0ABU5MS83_9BACT</name>
<comment type="caution">
    <text evidence="3">The sequence shown here is derived from an EMBL/GenBank/DDBJ whole genome shotgun (WGS) entry which is preliminary data.</text>
</comment>
<dbReference type="SMART" id="SM00635">
    <property type="entry name" value="BID_2"/>
    <property type="match status" value="1"/>
</dbReference>
<sequence>MNIKIIGIGISVLCANWSFATLLVNGNMSSNDYATGGNNISFQDVDQGWAVKSKSNLDFDANPGKMTWVGPTATLLEDALSQVCSVGNASGDTLTLSFDWTAGSGATSTNVSLEYQVVAWTTNSVPGATDVMMNNINGNTKKVTAVGGGNVYDLLNDGVSSSGTSTFSFDTFDGIAGSNVSASIVIDLSDDSVTNINDYDFIGVRFHIAGDNSDLSATNSTLDNVELTVSGPTNTLFPPRTGFYTDYIDLVSDTVDLVADYGADGSDGNDDSAALQAAIDDMTLLPRGGKIIIPSGTFYFMGVFLKNNVHLEVDPEATLIYQDPSSGGTMFSMGLSGKNEEALVVISNVSMRASSGRYTVDMTEVAPNPTTKAAFVNCKNVSNFMVADANIKENYTRLSSITLNLASHNGEYFRPRNGLVKNIDNQQGHFGYGLVQCQVGYNIMFTNLTGTGGVILRLESGADEVAAAPQSVNIDQIFARDISVTNGHYALMMGPHTRENGHVDADGIYAVGSLRAVTCGGGYATDEETALGQTPGHFADSSIVRNVHAVYGATTAQHKTKNFHAVPCQLRDNISTNPFPYDTIAQEIYPGPSIAAARNSDPDITFTNVTQSGFEYQPTALMSGEPWEELLAKKADLYSGCNAIPVDGVTLSQTGLSVYVATRATLSATVSPANATDQTVNWISDDPEVAIVSEDGVVTGVGPGTCTITARSVDWGWFDTCSVTVSGGGGGSWAQVSSNDFESGWGDWVSGGADAMMYTNIPLSAETYYAWADQCVNLRDDTASSHVLLNNRLDVTGYSDLRVDLSLVSLGFTSGEALYLDFSHDGGTNWTEAGAFVHGADFNNNIREELRFSVNSGTFGFTDDVKLRLRSGGADSTHQLYIDNVTVSGKDGSWIELLDDDFKSGFGNWVSGGEDATLYENIVATYHAVDSKCINLQDNTSTSHMRLSNPLNLTHAAALKLDFLMQSSGFGKSHELLVEFSDDDGITWTAAKNYLYDFEFENGEREAFSLILDDENFNFTSNANIRIRCNAANDNDDVYVDHVVISTFTPSGWGQYLHDHGLSGLSTNDTDNDGASDIYEYALGGNPTNDTDTGTAPSVIYHPDNTVSYSHLEVTGSNPGITYISEWTDDLVTGGWSNSWDAVNSTDSADPDYRRIEREIDGDSHEHLFFRLQIAQP</sequence>
<evidence type="ECO:0000313" key="4">
    <source>
        <dbReference type="Proteomes" id="UP001290861"/>
    </source>
</evidence>
<gene>
    <name evidence="3" type="ORF">P9H32_00310</name>
</gene>
<keyword evidence="4" id="KW-1185">Reference proteome</keyword>
<dbReference type="InterPro" id="IPR008964">
    <property type="entry name" value="Invasin/intimin_cell_adhesion"/>
</dbReference>